<name>A0AAV8WMD5_9CUCU</name>
<evidence type="ECO:0000313" key="3">
    <source>
        <dbReference type="Proteomes" id="UP001162156"/>
    </source>
</evidence>
<evidence type="ECO:0000256" key="1">
    <source>
        <dbReference type="SAM" id="MobiDB-lite"/>
    </source>
</evidence>
<keyword evidence="3" id="KW-1185">Reference proteome</keyword>
<dbReference type="AlphaFoldDB" id="A0AAV8WMD5"/>
<comment type="caution">
    <text evidence="2">The sequence shown here is derived from an EMBL/GenBank/DDBJ whole genome shotgun (WGS) entry which is preliminary data.</text>
</comment>
<protein>
    <submittedName>
        <fullName evidence="2">Uncharacterized protein</fullName>
    </submittedName>
</protein>
<dbReference type="Proteomes" id="UP001162156">
    <property type="component" value="Unassembled WGS sequence"/>
</dbReference>
<reference evidence="2" key="1">
    <citation type="journal article" date="2023" name="Insect Mol. Biol.">
        <title>Genome sequencing provides insights into the evolution of gene families encoding plant cell wall-degrading enzymes in longhorned beetles.</title>
        <authorList>
            <person name="Shin N.R."/>
            <person name="Okamura Y."/>
            <person name="Kirsch R."/>
            <person name="Pauchet Y."/>
        </authorList>
    </citation>
    <scope>NUCLEOTIDE SEQUENCE</scope>
    <source>
        <strain evidence="2">RBIC_L_NR</strain>
    </source>
</reference>
<dbReference type="EMBL" id="JANEYF010005663">
    <property type="protein sequence ID" value="KAJ8927396.1"/>
    <property type="molecule type" value="Genomic_DNA"/>
</dbReference>
<organism evidence="2 3">
    <name type="scientific">Rhamnusium bicolor</name>
    <dbReference type="NCBI Taxonomy" id="1586634"/>
    <lineage>
        <taxon>Eukaryota</taxon>
        <taxon>Metazoa</taxon>
        <taxon>Ecdysozoa</taxon>
        <taxon>Arthropoda</taxon>
        <taxon>Hexapoda</taxon>
        <taxon>Insecta</taxon>
        <taxon>Pterygota</taxon>
        <taxon>Neoptera</taxon>
        <taxon>Endopterygota</taxon>
        <taxon>Coleoptera</taxon>
        <taxon>Polyphaga</taxon>
        <taxon>Cucujiformia</taxon>
        <taxon>Chrysomeloidea</taxon>
        <taxon>Cerambycidae</taxon>
        <taxon>Lepturinae</taxon>
        <taxon>Rhagiini</taxon>
        <taxon>Rhamnusium</taxon>
    </lineage>
</organism>
<sequence>MMHLKIGMDQNVSRQDLSASGVEVGHPEKLPKTRPTNPRNRLDQGVMTQSCPTPPQSRRKFFLSPKALRSPFLNRNTRLQGDAALSGMWKCFK</sequence>
<proteinExistence type="predicted"/>
<accession>A0AAV8WMD5</accession>
<gene>
    <name evidence="2" type="ORF">NQ314_020175</name>
</gene>
<evidence type="ECO:0000313" key="2">
    <source>
        <dbReference type="EMBL" id="KAJ8927396.1"/>
    </source>
</evidence>
<feature type="region of interest" description="Disordered" evidence="1">
    <location>
        <begin position="1"/>
        <end position="59"/>
    </location>
</feature>